<keyword evidence="6" id="KW-1185">Reference proteome</keyword>
<feature type="active site" description="Proton acceptor" evidence="4">
    <location>
        <position position="71"/>
    </location>
</feature>
<evidence type="ECO:0000313" key="5">
    <source>
        <dbReference type="EMBL" id="KKO44947.1"/>
    </source>
</evidence>
<dbReference type="PIRSF" id="PIRSF006305">
    <property type="entry name" value="Maf"/>
    <property type="match status" value="1"/>
</dbReference>
<comment type="subcellular location">
    <subcellularLocation>
        <location evidence="4">Cytoplasm</location>
    </subcellularLocation>
</comment>
<accession>A0A0M2V272</accession>
<evidence type="ECO:0000256" key="3">
    <source>
        <dbReference type="ARBA" id="ARBA00023080"/>
    </source>
</evidence>
<protein>
    <recommendedName>
        <fullName evidence="4">dTTP/UTP pyrophosphatase</fullName>
        <shortName evidence="4">dTTPase/UTPase</shortName>
        <ecNumber evidence="4">3.6.1.9</ecNumber>
    </recommendedName>
    <alternativeName>
        <fullName evidence="4">Nucleoside triphosphate pyrophosphatase</fullName>
    </alternativeName>
    <alternativeName>
        <fullName evidence="4">Nucleotide pyrophosphatase</fullName>
        <shortName evidence="4">Nucleotide PPase</shortName>
    </alternativeName>
</protein>
<dbReference type="Proteomes" id="UP000034228">
    <property type="component" value="Unassembled WGS sequence"/>
</dbReference>
<dbReference type="OrthoDB" id="9807767at2"/>
<comment type="cofactor">
    <cofactor evidence="1 4">
        <name>a divalent metal cation</name>
        <dbReference type="ChEBI" id="CHEBI:60240"/>
    </cofactor>
</comment>
<dbReference type="InterPro" id="IPR029001">
    <property type="entry name" value="ITPase-like_fam"/>
</dbReference>
<comment type="catalytic activity">
    <reaction evidence="4">
        <text>dTTP + H2O = dTMP + diphosphate + H(+)</text>
        <dbReference type="Rhea" id="RHEA:28534"/>
        <dbReference type="ChEBI" id="CHEBI:15377"/>
        <dbReference type="ChEBI" id="CHEBI:15378"/>
        <dbReference type="ChEBI" id="CHEBI:33019"/>
        <dbReference type="ChEBI" id="CHEBI:37568"/>
        <dbReference type="ChEBI" id="CHEBI:63528"/>
        <dbReference type="EC" id="3.6.1.9"/>
    </reaction>
</comment>
<comment type="function">
    <text evidence="4">Nucleoside triphosphate pyrophosphatase that hydrolyzes dTTP and UTP. May have a dual role in cell division arrest and in preventing the incorporation of modified nucleotides into cellular nucleic acids.</text>
</comment>
<dbReference type="NCBIfam" id="TIGR00172">
    <property type="entry name" value="maf"/>
    <property type="match status" value="1"/>
</dbReference>
<dbReference type="STRING" id="336831.WG68_12425"/>
<organism evidence="5 6">
    <name type="scientific">Arsukibacterium ikkense</name>
    <dbReference type="NCBI Taxonomy" id="336831"/>
    <lineage>
        <taxon>Bacteria</taxon>
        <taxon>Pseudomonadati</taxon>
        <taxon>Pseudomonadota</taxon>
        <taxon>Gammaproteobacteria</taxon>
        <taxon>Chromatiales</taxon>
        <taxon>Chromatiaceae</taxon>
        <taxon>Arsukibacterium</taxon>
    </lineage>
</organism>
<evidence type="ECO:0000313" key="6">
    <source>
        <dbReference type="Proteomes" id="UP000034228"/>
    </source>
</evidence>
<dbReference type="EC" id="3.6.1.9" evidence="4"/>
<feature type="site" description="Important for substrate specificity" evidence="4">
    <location>
        <position position="13"/>
    </location>
</feature>
<dbReference type="GO" id="GO:0005737">
    <property type="term" value="C:cytoplasm"/>
    <property type="evidence" value="ECO:0007669"/>
    <property type="project" value="UniProtKB-SubCell"/>
</dbReference>
<name>A0A0M2V272_9GAMM</name>
<evidence type="ECO:0000256" key="4">
    <source>
        <dbReference type="HAMAP-Rule" id="MF_00528"/>
    </source>
</evidence>
<gene>
    <name evidence="5" type="ORF">WG68_12425</name>
</gene>
<dbReference type="PANTHER" id="PTHR43213">
    <property type="entry name" value="BIFUNCTIONAL DTTP/UTP PYROPHOSPHATASE/METHYLTRANSFERASE PROTEIN-RELATED"/>
    <property type="match status" value="1"/>
</dbReference>
<comment type="catalytic activity">
    <reaction evidence="4">
        <text>UTP + H2O = UMP + diphosphate + H(+)</text>
        <dbReference type="Rhea" id="RHEA:29395"/>
        <dbReference type="ChEBI" id="CHEBI:15377"/>
        <dbReference type="ChEBI" id="CHEBI:15378"/>
        <dbReference type="ChEBI" id="CHEBI:33019"/>
        <dbReference type="ChEBI" id="CHEBI:46398"/>
        <dbReference type="ChEBI" id="CHEBI:57865"/>
        <dbReference type="EC" id="3.6.1.9"/>
    </reaction>
</comment>
<reference evidence="5 6" key="1">
    <citation type="submission" date="2015-03" db="EMBL/GenBank/DDBJ databases">
        <title>Draft genome sequences of two protease-producing strains of Arsukibacterium isolated from two cold and alkaline environments.</title>
        <authorList>
            <person name="Lylloff J.E."/>
            <person name="Skov L.B."/>
            <person name="Jepsen M."/>
            <person name="Hallin P.F."/>
            <person name="Sorensen S.J."/>
            <person name="Stougaard P."/>
            <person name="Glaring M.A."/>
        </authorList>
    </citation>
    <scope>NUCLEOTIDE SEQUENCE [LARGE SCALE GENOMIC DNA]</scope>
    <source>
        <strain evidence="5 6">GCM72</strain>
    </source>
</reference>
<dbReference type="InterPro" id="IPR003697">
    <property type="entry name" value="Maf-like"/>
</dbReference>
<comment type="caution">
    <text evidence="4">Lacks conserved residue(s) required for the propagation of feature annotation.</text>
</comment>
<dbReference type="GO" id="GO:0009117">
    <property type="term" value="P:nucleotide metabolic process"/>
    <property type="evidence" value="ECO:0007669"/>
    <property type="project" value="UniProtKB-KW"/>
</dbReference>
<comment type="caution">
    <text evidence="5">The sequence shown here is derived from an EMBL/GenBank/DDBJ whole genome shotgun (WGS) entry which is preliminary data.</text>
</comment>
<dbReference type="AlphaFoldDB" id="A0A0M2V272"/>
<dbReference type="Pfam" id="PF02545">
    <property type="entry name" value="Maf"/>
    <property type="match status" value="1"/>
</dbReference>
<keyword evidence="4" id="KW-0963">Cytoplasm</keyword>
<dbReference type="EMBL" id="LAHO01000012">
    <property type="protein sequence ID" value="KKO44947.1"/>
    <property type="molecule type" value="Genomic_DNA"/>
</dbReference>
<sequence>MYPEIALASASPRRRELLQQIAVPFRLVQVDVDESRQGEESPTAYVSRLARAKAQAGAAKLQYQLPVLGADTIVVVDQHILGKPVDQADFSRMMQLLSGRCHQVLTAVALLSQHNSQQCLVSTEVCFRVLCAEEITRYWQTGEPCDKAGGYGIQGQGGRFVSRINGSYSAVVGLPLCETDLLLRNWQEQA</sequence>
<dbReference type="Gene3D" id="3.90.950.10">
    <property type="match status" value="1"/>
</dbReference>
<keyword evidence="3 4" id="KW-0546">Nucleotide metabolism</keyword>
<feature type="site" description="Important for substrate specificity" evidence="4">
    <location>
        <position position="154"/>
    </location>
</feature>
<evidence type="ECO:0000256" key="2">
    <source>
        <dbReference type="ARBA" id="ARBA00022801"/>
    </source>
</evidence>
<dbReference type="GO" id="GO:0036218">
    <property type="term" value="F:dTTP diphosphatase activity"/>
    <property type="evidence" value="ECO:0007669"/>
    <property type="project" value="RHEA"/>
</dbReference>
<dbReference type="SUPFAM" id="SSF52972">
    <property type="entry name" value="ITPase-like"/>
    <property type="match status" value="1"/>
</dbReference>
<dbReference type="HAMAP" id="MF_00528">
    <property type="entry name" value="Maf"/>
    <property type="match status" value="1"/>
</dbReference>
<dbReference type="CDD" id="cd00555">
    <property type="entry name" value="Maf"/>
    <property type="match status" value="1"/>
</dbReference>
<feature type="site" description="Important for substrate specificity" evidence="4">
    <location>
        <position position="72"/>
    </location>
</feature>
<evidence type="ECO:0000256" key="1">
    <source>
        <dbReference type="ARBA" id="ARBA00001968"/>
    </source>
</evidence>
<dbReference type="PANTHER" id="PTHR43213:SF5">
    <property type="entry name" value="BIFUNCTIONAL DTTP_UTP PYROPHOSPHATASE_METHYLTRANSFERASE PROTEIN-RELATED"/>
    <property type="match status" value="1"/>
</dbReference>
<dbReference type="PATRIC" id="fig|336831.14.peg.1714"/>
<keyword evidence="2 4" id="KW-0378">Hydrolase</keyword>
<comment type="similarity">
    <text evidence="4">Belongs to the Maf family. YhdE subfamily.</text>
</comment>
<dbReference type="GO" id="GO:0036221">
    <property type="term" value="F:UTP diphosphatase activity"/>
    <property type="evidence" value="ECO:0007669"/>
    <property type="project" value="RHEA"/>
</dbReference>
<dbReference type="RefSeq" id="WP_046558028.1">
    <property type="nucleotide sequence ID" value="NZ_LAHO01000012.1"/>
</dbReference>
<proteinExistence type="inferred from homology"/>